<gene>
    <name evidence="2" type="ORF">M0R45_010419</name>
</gene>
<sequence length="119" mass="13248">MSRETKRSSDAGKKALIMNPNPNGEEDHDNYKSEADHEDEQQPWSTFKPKKGSVIPKKRRLVKSMMVDQIVQLCSVSGKPQEAAAAETSKTKKSSRNHVYPTPTTVIESLVYVLGVCCL</sequence>
<proteinExistence type="predicted"/>
<accession>A0AAW1Y8R9</accession>
<name>A0AAW1Y8R9_RUBAR</name>
<evidence type="ECO:0000313" key="3">
    <source>
        <dbReference type="Proteomes" id="UP001457282"/>
    </source>
</evidence>
<dbReference type="Proteomes" id="UP001457282">
    <property type="component" value="Unassembled WGS sequence"/>
</dbReference>
<protein>
    <submittedName>
        <fullName evidence="2">Uncharacterized protein</fullName>
    </submittedName>
</protein>
<feature type="region of interest" description="Disordered" evidence="1">
    <location>
        <begin position="1"/>
        <end position="53"/>
    </location>
</feature>
<evidence type="ECO:0000313" key="2">
    <source>
        <dbReference type="EMBL" id="KAK9944875.1"/>
    </source>
</evidence>
<dbReference type="EMBL" id="JBEDUW010000002">
    <property type="protein sequence ID" value="KAK9944875.1"/>
    <property type="molecule type" value="Genomic_DNA"/>
</dbReference>
<dbReference type="AlphaFoldDB" id="A0AAW1Y8R9"/>
<keyword evidence="3" id="KW-1185">Reference proteome</keyword>
<organism evidence="2 3">
    <name type="scientific">Rubus argutus</name>
    <name type="common">Southern blackberry</name>
    <dbReference type="NCBI Taxonomy" id="59490"/>
    <lineage>
        <taxon>Eukaryota</taxon>
        <taxon>Viridiplantae</taxon>
        <taxon>Streptophyta</taxon>
        <taxon>Embryophyta</taxon>
        <taxon>Tracheophyta</taxon>
        <taxon>Spermatophyta</taxon>
        <taxon>Magnoliopsida</taxon>
        <taxon>eudicotyledons</taxon>
        <taxon>Gunneridae</taxon>
        <taxon>Pentapetalae</taxon>
        <taxon>rosids</taxon>
        <taxon>fabids</taxon>
        <taxon>Rosales</taxon>
        <taxon>Rosaceae</taxon>
        <taxon>Rosoideae</taxon>
        <taxon>Rosoideae incertae sedis</taxon>
        <taxon>Rubus</taxon>
    </lineage>
</organism>
<evidence type="ECO:0000256" key="1">
    <source>
        <dbReference type="SAM" id="MobiDB-lite"/>
    </source>
</evidence>
<reference evidence="2 3" key="1">
    <citation type="journal article" date="2023" name="G3 (Bethesda)">
        <title>A chromosome-length genome assembly and annotation of blackberry (Rubus argutus, cv. 'Hillquist').</title>
        <authorList>
            <person name="Bruna T."/>
            <person name="Aryal R."/>
            <person name="Dudchenko O."/>
            <person name="Sargent D.J."/>
            <person name="Mead D."/>
            <person name="Buti M."/>
            <person name="Cavallini A."/>
            <person name="Hytonen T."/>
            <person name="Andres J."/>
            <person name="Pham M."/>
            <person name="Weisz D."/>
            <person name="Mascagni F."/>
            <person name="Usai G."/>
            <person name="Natali L."/>
            <person name="Bassil N."/>
            <person name="Fernandez G.E."/>
            <person name="Lomsadze A."/>
            <person name="Armour M."/>
            <person name="Olukolu B."/>
            <person name="Poorten T."/>
            <person name="Britton C."/>
            <person name="Davik J."/>
            <person name="Ashrafi H."/>
            <person name="Aiden E.L."/>
            <person name="Borodovsky M."/>
            <person name="Worthington M."/>
        </authorList>
    </citation>
    <scope>NUCLEOTIDE SEQUENCE [LARGE SCALE GENOMIC DNA]</scope>
    <source>
        <strain evidence="2">PI 553951</strain>
    </source>
</reference>
<comment type="caution">
    <text evidence="2">The sequence shown here is derived from an EMBL/GenBank/DDBJ whole genome shotgun (WGS) entry which is preliminary data.</text>
</comment>
<feature type="compositionally biased region" description="Basic and acidic residues" evidence="1">
    <location>
        <begin position="1"/>
        <end position="13"/>
    </location>
</feature>